<evidence type="ECO:0000313" key="2">
    <source>
        <dbReference type="Proteomes" id="UP000821845"/>
    </source>
</evidence>
<evidence type="ECO:0000313" key="1">
    <source>
        <dbReference type="EMBL" id="KAH6948944.1"/>
    </source>
</evidence>
<protein>
    <submittedName>
        <fullName evidence="1">Uncharacterized protein</fullName>
    </submittedName>
</protein>
<keyword evidence="2" id="KW-1185">Reference proteome</keyword>
<reference evidence="1" key="1">
    <citation type="submission" date="2020-05" db="EMBL/GenBank/DDBJ databases">
        <title>Large-scale comparative analyses of tick genomes elucidate their genetic diversity and vector capacities.</title>
        <authorList>
            <person name="Jia N."/>
            <person name="Wang J."/>
            <person name="Shi W."/>
            <person name="Du L."/>
            <person name="Sun Y."/>
            <person name="Zhan W."/>
            <person name="Jiang J."/>
            <person name="Wang Q."/>
            <person name="Zhang B."/>
            <person name="Ji P."/>
            <person name="Sakyi L.B."/>
            <person name="Cui X."/>
            <person name="Yuan T."/>
            <person name="Jiang B."/>
            <person name="Yang W."/>
            <person name="Lam T.T.-Y."/>
            <person name="Chang Q."/>
            <person name="Ding S."/>
            <person name="Wang X."/>
            <person name="Zhu J."/>
            <person name="Ruan X."/>
            <person name="Zhao L."/>
            <person name="Wei J."/>
            <person name="Que T."/>
            <person name="Du C."/>
            <person name="Cheng J."/>
            <person name="Dai P."/>
            <person name="Han X."/>
            <person name="Huang E."/>
            <person name="Gao Y."/>
            <person name="Liu J."/>
            <person name="Shao H."/>
            <person name="Ye R."/>
            <person name="Li L."/>
            <person name="Wei W."/>
            <person name="Wang X."/>
            <person name="Wang C."/>
            <person name="Yang T."/>
            <person name="Huo Q."/>
            <person name="Li W."/>
            <person name="Guo W."/>
            <person name="Chen H."/>
            <person name="Zhou L."/>
            <person name="Ni X."/>
            <person name="Tian J."/>
            <person name="Zhou Y."/>
            <person name="Sheng Y."/>
            <person name="Liu T."/>
            <person name="Pan Y."/>
            <person name="Xia L."/>
            <person name="Li J."/>
            <person name="Zhao F."/>
            <person name="Cao W."/>
        </authorList>
    </citation>
    <scope>NUCLEOTIDE SEQUENCE</scope>
    <source>
        <strain evidence="1">Hyas-2018</strain>
    </source>
</reference>
<name>A0ACB7TRY7_HYAAI</name>
<sequence length="113" mass="12042">MVGPLPKNMLAGIHDGRRTDRARNQHRAHGTNTKAAHVHVARYANPRYAYAMNVSAKRTLLDKQLATICSGSIRTKDPTEAEEAAIALAAVAGKGDGDDRPEDGSHSGRSSPS</sequence>
<organism evidence="1 2">
    <name type="scientific">Hyalomma asiaticum</name>
    <name type="common">Tick</name>
    <dbReference type="NCBI Taxonomy" id="266040"/>
    <lineage>
        <taxon>Eukaryota</taxon>
        <taxon>Metazoa</taxon>
        <taxon>Ecdysozoa</taxon>
        <taxon>Arthropoda</taxon>
        <taxon>Chelicerata</taxon>
        <taxon>Arachnida</taxon>
        <taxon>Acari</taxon>
        <taxon>Parasitiformes</taxon>
        <taxon>Ixodida</taxon>
        <taxon>Ixodoidea</taxon>
        <taxon>Ixodidae</taxon>
        <taxon>Hyalomminae</taxon>
        <taxon>Hyalomma</taxon>
    </lineage>
</organism>
<gene>
    <name evidence="1" type="ORF">HPB50_027200</name>
</gene>
<comment type="caution">
    <text evidence="1">The sequence shown here is derived from an EMBL/GenBank/DDBJ whole genome shotgun (WGS) entry which is preliminary data.</text>
</comment>
<dbReference type="Proteomes" id="UP000821845">
    <property type="component" value="Chromosome 1"/>
</dbReference>
<accession>A0ACB7TRY7</accession>
<dbReference type="EMBL" id="CM023481">
    <property type="protein sequence ID" value="KAH6948944.1"/>
    <property type="molecule type" value="Genomic_DNA"/>
</dbReference>
<proteinExistence type="predicted"/>